<reference evidence="2" key="1">
    <citation type="journal article" date="2020" name="Genome Biol.">
        <title>Gamete binning: chromosome-level and haplotype-resolved genome assembly enabled by high-throughput single-cell sequencing of gamete genomes.</title>
        <authorList>
            <person name="Campoy J.A."/>
            <person name="Sun H."/>
            <person name="Goel M."/>
            <person name="Jiao W.-B."/>
            <person name="Folz-Donahue K."/>
            <person name="Wang N."/>
            <person name="Rubio M."/>
            <person name="Liu C."/>
            <person name="Kukat C."/>
            <person name="Ruiz D."/>
            <person name="Huettel B."/>
            <person name="Schneeberger K."/>
        </authorList>
    </citation>
    <scope>NUCLEOTIDE SEQUENCE [LARGE SCALE GENOMIC DNA]</scope>
    <source>
        <strain evidence="2">cv. Rojo Pasion</strain>
    </source>
</reference>
<dbReference type="EMBL" id="CAEKKB010000006">
    <property type="protein sequence ID" value="CAB4313707.1"/>
    <property type="molecule type" value="Genomic_DNA"/>
</dbReference>
<organism evidence="1 2">
    <name type="scientific">Prunus armeniaca</name>
    <name type="common">Apricot</name>
    <name type="synonym">Armeniaca vulgaris</name>
    <dbReference type="NCBI Taxonomy" id="36596"/>
    <lineage>
        <taxon>Eukaryota</taxon>
        <taxon>Viridiplantae</taxon>
        <taxon>Streptophyta</taxon>
        <taxon>Embryophyta</taxon>
        <taxon>Tracheophyta</taxon>
        <taxon>Spermatophyta</taxon>
        <taxon>Magnoliopsida</taxon>
        <taxon>eudicotyledons</taxon>
        <taxon>Gunneridae</taxon>
        <taxon>Pentapetalae</taxon>
        <taxon>rosids</taxon>
        <taxon>fabids</taxon>
        <taxon>Rosales</taxon>
        <taxon>Rosaceae</taxon>
        <taxon>Amygdaloideae</taxon>
        <taxon>Amygdaleae</taxon>
        <taxon>Prunus</taxon>
    </lineage>
</organism>
<gene>
    <name evidence="1" type="ORF">ORAREDHAP_LOCUS37085</name>
</gene>
<protein>
    <submittedName>
        <fullName evidence="1">Uncharacterized protein</fullName>
    </submittedName>
</protein>
<dbReference type="OrthoDB" id="1747900at2759"/>
<name>A0A6J5XMP6_PRUAR</name>
<proteinExistence type="predicted"/>
<keyword evidence="2" id="KW-1185">Reference proteome</keyword>
<evidence type="ECO:0000313" key="1">
    <source>
        <dbReference type="EMBL" id="CAB4313707.1"/>
    </source>
</evidence>
<accession>A0A6J5XMP6</accession>
<evidence type="ECO:0000313" key="2">
    <source>
        <dbReference type="Proteomes" id="UP000507245"/>
    </source>
</evidence>
<dbReference type="Proteomes" id="UP000507245">
    <property type="component" value="Unassembled WGS sequence"/>
</dbReference>
<dbReference type="AlphaFoldDB" id="A0A6J5XMP6"/>
<sequence length="121" mass="13496">MDVMEMKSDASPTINFNGKDLRKLFSAYHDVRMYKNISMEVEEEKRATPSDIAKIRNAVSFTKFGAPVLSAIPPGMLNAAENTTVAIMFATSMHEFAVFFIHDSPLCNNPICSLREVAQSF</sequence>